<feature type="compositionally biased region" description="Low complexity" evidence="3">
    <location>
        <begin position="569"/>
        <end position="594"/>
    </location>
</feature>
<dbReference type="GO" id="GO:0045944">
    <property type="term" value="P:positive regulation of transcription by RNA polymerase II"/>
    <property type="evidence" value="ECO:0007669"/>
    <property type="project" value="TreeGrafter"/>
</dbReference>
<evidence type="ECO:0000256" key="2">
    <source>
        <dbReference type="ARBA" id="ARBA00023242"/>
    </source>
</evidence>
<gene>
    <name evidence="4" type="ORF">DNG_02352</name>
</gene>
<feature type="compositionally biased region" description="Basic and acidic residues" evidence="3">
    <location>
        <begin position="77"/>
        <end position="86"/>
    </location>
</feature>
<feature type="compositionally biased region" description="Low complexity" evidence="3">
    <location>
        <begin position="606"/>
        <end position="626"/>
    </location>
</feature>
<comment type="caution">
    <text evidence="4">The sequence shown here is derived from an EMBL/GenBank/DDBJ whole genome shotgun (WGS) entry which is preliminary data.</text>
</comment>
<feature type="compositionally biased region" description="Low complexity" evidence="3">
    <location>
        <begin position="18"/>
        <end position="32"/>
    </location>
</feature>
<accession>A0AAE8ST03</accession>
<feature type="region of interest" description="Disordered" evidence="3">
    <location>
        <begin position="77"/>
        <end position="122"/>
    </location>
</feature>
<feature type="compositionally biased region" description="Basic and acidic residues" evidence="3">
    <location>
        <begin position="101"/>
        <end position="113"/>
    </location>
</feature>
<dbReference type="AlphaFoldDB" id="A0AAE8ST03"/>
<feature type="compositionally biased region" description="Low complexity" evidence="3">
    <location>
        <begin position="694"/>
        <end position="707"/>
    </location>
</feature>
<keyword evidence="5" id="KW-1185">Reference proteome</keyword>
<evidence type="ECO:0000256" key="1">
    <source>
        <dbReference type="ARBA" id="ARBA00004123"/>
    </source>
</evidence>
<dbReference type="Proteomes" id="UP001187682">
    <property type="component" value="Unassembled WGS sequence"/>
</dbReference>
<keyword evidence="2" id="KW-0539">Nucleus</keyword>
<protein>
    <submittedName>
        <fullName evidence="4">Related to Som1 protein</fullName>
    </submittedName>
</protein>
<feature type="compositionally biased region" description="Low complexity" evidence="3">
    <location>
        <begin position="650"/>
        <end position="676"/>
    </location>
</feature>
<feature type="region of interest" description="Disordered" evidence="3">
    <location>
        <begin position="211"/>
        <end position="278"/>
    </location>
</feature>
<feature type="compositionally biased region" description="Low complexity" evidence="3">
    <location>
        <begin position="220"/>
        <end position="231"/>
    </location>
</feature>
<feature type="region of interest" description="Disordered" evidence="3">
    <location>
        <begin position="18"/>
        <end position="40"/>
    </location>
</feature>
<reference evidence="4" key="1">
    <citation type="submission" date="2018-03" db="EMBL/GenBank/DDBJ databases">
        <authorList>
            <person name="Guldener U."/>
        </authorList>
    </citation>
    <scope>NUCLEOTIDE SEQUENCE</scope>
</reference>
<name>A0AAE8ST03_9PEZI</name>
<evidence type="ECO:0000313" key="5">
    <source>
        <dbReference type="Proteomes" id="UP001187682"/>
    </source>
</evidence>
<proteinExistence type="predicted"/>
<dbReference type="PANTHER" id="PTHR12610">
    <property type="entry name" value="SINGLE STRANDED DNA BINDING PROTEIN"/>
    <property type="match status" value="1"/>
</dbReference>
<dbReference type="PANTHER" id="PTHR12610:SF12">
    <property type="entry name" value="SEQUENCE-SPECIFIC SINGLE-STRANDED DNA-BINDING PROTEIN, ISOFORM D"/>
    <property type="match status" value="1"/>
</dbReference>
<organism evidence="4 5">
    <name type="scientific">Cephalotrichum gorgonifer</name>
    <dbReference type="NCBI Taxonomy" id="2041049"/>
    <lineage>
        <taxon>Eukaryota</taxon>
        <taxon>Fungi</taxon>
        <taxon>Dikarya</taxon>
        <taxon>Ascomycota</taxon>
        <taxon>Pezizomycotina</taxon>
        <taxon>Sordariomycetes</taxon>
        <taxon>Hypocreomycetidae</taxon>
        <taxon>Microascales</taxon>
        <taxon>Microascaceae</taxon>
        <taxon>Cephalotrichum</taxon>
    </lineage>
</organism>
<feature type="region of interest" description="Disordered" evidence="3">
    <location>
        <begin position="421"/>
        <end position="506"/>
    </location>
</feature>
<comment type="subcellular location">
    <subcellularLocation>
        <location evidence="1">Nucleus</location>
    </subcellularLocation>
</comment>
<dbReference type="GO" id="GO:0005634">
    <property type="term" value="C:nucleus"/>
    <property type="evidence" value="ECO:0007669"/>
    <property type="project" value="UniProtKB-SubCell"/>
</dbReference>
<feature type="compositionally biased region" description="Polar residues" evidence="3">
    <location>
        <begin position="539"/>
        <end position="548"/>
    </location>
</feature>
<feature type="compositionally biased region" description="Polar residues" evidence="3">
    <location>
        <begin position="733"/>
        <end position="742"/>
    </location>
</feature>
<dbReference type="EMBL" id="ONZQ02000003">
    <property type="protein sequence ID" value="SPN99500.1"/>
    <property type="molecule type" value="Genomic_DNA"/>
</dbReference>
<sequence length="803" mass="84528">MANLGNMGGGPVGGAAPMPLMNNAAAPQQPGAGPRPPNENNRTLLNTYIYEYFIRFGMNDCARTLLQGDHQVHVLRDGANRRRDENGNVIGNGAGGEAMDTDSKDDMDGKLPDDLPQPKLPKTSENTSFLHEWFCLFWDMYSAQRKNGGTPVHQYVNHTLNQSRLRQSQQQELLRQMRPDVNPQYQQMMRMQNGGMGMAGKQGLARAAMANNQNHPPGAQMMQQGKQNQMQRDPSDLDGNRQRPGSPGSVDNAPSPSKRPRLGDSAFNPNQPGMRPVQMPGQVMNGGNMQQAHQLLMQNGINPNNLSQAQLQQFSQQSPAVQAKSISTYSTNLQHQQSQQMPNRQMANSGIPQGQGSPMMQPGPDGAAIGAYYNPEMGGGPGAMRGVPGGAQPGTGSNHALQDYQLQLMLLEQQNKKRLMMARQEQDNMGGIPRDGPNGAGGPAPQGPNGQMMADGSPQGARSGASPSPAEQMKRGTPQMGNNMGSPHPDGAQSRGSPNAMNFMGGEINPTSAPHFFKDMNGNMVGNGQMNAMRPPNAHGNQQFNGPVNPQMMAGRGQQGAVNNPGNAQIQWQGQGNQMAQQGQGQQVQGTPQQRNSMPPPSGPVAATANASNRTSSPQQSAGQGTPQPPTPSQVTKPAPKKKESKSAKNKSAAQKKNAAAAAAAVAPTEPAQEAEPPTPATPMTPGNGSGFKASQAGSAANATAATVSGPNGPQATAAPASAPAPAPPTQSHPDPTQNNFGMDNGGAMVDFSNMDFANPLTSDDVLTDFNFDAFLHEDGDNGAFDFGTSYGGMDATGEIGAE</sequence>
<evidence type="ECO:0000313" key="4">
    <source>
        <dbReference type="EMBL" id="SPN99500.1"/>
    </source>
</evidence>
<feature type="region of interest" description="Disordered" evidence="3">
    <location>
        <begin position="533"/>
        <end position="747"/>
    </location>
</feature>
<evidence type="ECO:0000256" key="3">
    <source>
        <dbReference type="SAM" id="MobiDB-lite"/>
    </source>
</evidence>